<dbReference type="InterPro" id="IPR009039">
    <property type="entry name" value="EAR"/>
</dbReference>
<sequence length="904" mass="98195">MERRKKETNRGRGEVGDKQWRDKERIKGRGVGNKLEKDKDRKGDLFGSILLTVLADETPESNEEFVLTLDNIFTEGVSPSGAAALEPRSSVASVTIQASDEPHGVFSFAQGSLFLDVEEGNKTVQLFVERKFGSIGTVQVGYSIHEINPLIELIDTPAVDGQDFIAQTGTVEFEDGQNTAAIMVSILEDDLPELDEVFQVNLTSVELLIPSDTSFPPKLGTLDFVSKVTITANDGTQGIVGFNVTTDRISVSESSQNLTVIVRRDRGTYGVVTAFLYSQPIDARKGTDYTFTDQILRFADGDFIKEVTVEILEDDLPEDGESFELILNNPTGGLELGEPMRVTITIQPNDNAFGIISFSGPTELTISEPDDTPGSGSRAQFTLIREKGTFGQVEVPFSVQGGDDNLSPSSGFVTFEPNEASTFLQISAVADSIPELSEAYMVVLGEPIGGAILGSITNVTVIVEESDAPFGLLQIYPLDSRNDSMEVEEDVDLVYYAIERSGGQIGTVTVDVASLPSSAVSPAGSIPHLGVLQTMNVSTPSDYHTFTYSGDLYLVTVSDEVKGPLMTSPGSNGSLPSERLERGSVLYRWQGVFVPVQTIETDGGVSCTSVMIGGSVYLAIANQGMPGRRVSSTRIYRLEDDGTLLVVQDISTICASAVAFLTRGTDVYLMVAQQVDAIEGSVTESQLFLWSGSVFVSSGVTPTIGAVEITSFVIDGTQYVGIASYYNTATARYNIRSMIYRWQNGVLNEYQQLDTMGAADVESVMIGTNYFLVVANSRSDDGTDVVNSEIYHWNPAQERFETHQYVPTSDCQSITSFTTASGITYLVFANSMDDSIVMVWNSFTAKFEMSFVYKSASLIEAVEVTDRDGMRRSMLLAGILDLDQSETRLLQLSSLSEEADFVPW</sequence>
<dbReference type="EMBL" id="MRZV01000595">
    <property type="protein sequence ID" value="PIK47200.1"/>
    <property type="molecule type" value="Genomic_DNA"/>
</dbReference>
<evidence type="ECO:0000256" key="4">
    <source>
        <dbReference type="SAM" id="MobiDB-lite"/>
    </source>
</evidence>
<dbReference type="Pfam" id="PF03736">
    <property type="entry name" value="EPTP"/>
    <property type="match status" value="3"/>
</dbReference>
<dbReference type="OrthoDB" id="2324346at2759"/>
<dbReference type="PANTHER" id="PTHR46682:SF1">
    <property type="entry name" value="ADHESION G-PROTEIN COUPLED RECEPTOR V1"/>
    <property type="match status" value="1"/>
</dbReference>
<keyword evidence="7" id="KW-1185">Reference proteome</keyword>
<dbReference type="Proteomes" id="UP000230750">
    <property type="component" value="Unassembled WGS sequence"/>
</dbReference>
<gene>
    <name evidence="6" type="ORF">BSL78_15923</name>
</gene>
<dbReference type="InterPro" id="IPR005492">
    <property type="entry name" value="EPTP"/>
</dbReference>
<dbReference type="STRING" id="307972.A0A2G8KGU9"/>
<dbReference type="Gene3D" id="2.60.40.2030">
    <property type="match status" value="3"/>
</dbReference>
<dbReference type="InterPro" id="IPR026919">
    <property type="entry name" value="ADGRV1"/>
</dbReference>
<protein>
    <submittedName>
        <fullName evidence="6">Putative G-protein coupled receptor</fullName>
    </submittedName>
</protein>
<keyword evidence="6" id="KW-0675">Receptor</keyword>
<keyword evidence="2" id="KW-0677">Repeat</keyword>
<feature type="domain" description="Calx-beta" evidence="5">
    <location>
        <begin position="94"/>
        <end position="203"/>
    </location>
</feature>
<feature type="domain" description="Calx-beta" evidence="5">
    <location>
        <begin position="342"/>
        <end position="445"/>
    </location>
</feature>
<dbReference type="PANTHER" id="PTHR46682">
    <property type="entry name" value="ADHESION G-PROTEIN COUPLED RECEPTOR V1"/>
    <property type="match status" value="1"/>
</dbReference>
<dbReference type="InterPro" id="IPR038081">
    <property type="entry name" value="CalX-like_sf"/>
</dbReference>
<dbReference type="FunFam" id="2.60.40.2030:FF:000017">
    <property type="entry name" value="Adhesion G protein-coupled receptor V1"/>
    <property type="match status" value="1"/>
</dbReference>
<dbReference type="GO" id="GO:0016020">
    <property type="term" value="C:membrane"/>
    <property type="evidence" value="ECO:0007669"/>
    <property type="project" value="InterPro"/>
</dbReference>
<dbReference type="GO" id="GO:0004930">
    <property type="term" value="F:G protein-coupled receptor activity"/>
    <property type="evidence" value="ECO:0007669"/>
    <property type="project" value="InterPro"/>
</dbReference>
<evidence type="ECO:0000313" key="6">
    <source>
        <dbReference type="EMBL" id="PIK47200.1"/>
    </source>
</evidence>
<evidence type="ECO:0000256" key="3">
    <source>
        <dbReference type="ARBA" id="ARBA00022837"/>
    </source>
</evidence>
<dbReference type="GO" id="GO:0010855">
    <property type="term" value="F:adenylate cyclase inhibitor activity"/>
    <property type="evidence" value="ECO:0007669"/>
    <property type="project" value="TreeGrafter"/>
</dbReference>
<dbReference type="InterPro" id="IPR003644">
    <property type="entry name" value="Calx_beta"/>
</dbReference>
<dbReference type="GO" id="GO:0071277">
    <property type="term" value="P:cellular response to calcium ion"/>
    <property type="evidence" value="ECO:0007669"/>
    <property type="project" value="TreeGrafter"/>
</dbReference>
<reference evidence="6 7" key="1">
    <citation type="journal article" date="2017" name="PLoS Biol.">
        <title>The sea cucumber genome provides insights into morphological evolution and visceral regeneration.</title>
        <authorList>
            <person name="Zhang X."/>
            <person name="Sun L."/>
            <person name="Yuan J."/>
            <person name="Sun Y."/>
            <person name="Gao Y."/>
            <person name="Zhang L."/>
            <person name="Li S."/>
            <person name="Dai H."/>
            <person name="Hamel J.F."/>
            <person name="Liu C."/>
            <person name="Yu Y."/>
            <person name="Liu S."/>
            <person name="Lin W."/>
            <person name="Guo K."/>
            <person name="Jin S."/>
            <person name="Xu P."/>
            <person name="Storey K.B."/>
            <person name="Huan P."/>
            <person name="Zhang T."/>
            <person name="Zhou Y."/>
            <person name="Zhang J."/>
            <person name="Lin C."/>
            <person name="Li X."/>
            <person name="Xing L."/>
            <person name="Huo D."/>
            <person name="Sun M."/>
            <person name="Wang L."/>
            <person name="Mercier A."/>
            <person name="Li F."/>
            <person name="Yang H."/>
            <person name="Xiang J."/>
        </authorList>
    </citation>
    <scope>NUCLEOTIDE SEQUENCE [LARGE SCALE GENOMIC DNA]</scope>
    <source>
        <strain evidence="6">Shaxun</strain>
        <tissue evidence="6">Muscle</tissue>
    </source>
</reference>
<dbReference type="SMART" id="SM00237">
    <property type="entry name" value="Calx_beta"/>
    <property type="match status" value="3"/>
</dbReference>
<keyword evidence="1" id="KW-0732">Signal</keyword>
<evidence type="ECO:0000256" key="1">
    <source>
        <dbReference type="ARBA" id="ARBA00022729"/>
    </source>
</evidence>
<keyword evidence="3" id="KW-0106">Calcium</keyword>
<evidence type="ECO:0000259" key="5">
    <source>
        <dbReference type="SMART" id="SM00237"/>
    </source>
</evidence>
<organism evidence="6 7">
    <name type="scientific">Stichopus japonicus</name>
    <name type="common">Sea cucumber</name>
    <dbReference type="NCBI Taxonomy" id="307972"/>
    <lineage>
        <taxon>Eukaryota</taxon>
        <taxon>Metazoa</taxon>
        <taxon>Echinodermata</taxon>
        <taxon>Eleutherozoa</taxon>
        <taxon>Echinozoa</taxon>
        <taxon>Holothuroidea</taxon>
        <taxon>Aspidochirotacea</taxon>
        <taxon>Aspidochirotida</taxon>
        <taxon>Stichopodidae</taxon>
        <taxon>Apostichopus</taxon>
    </lineage>
</organism>
<name>A0A2G8KGU9_STIJA</name>
<feature type="region of interest" description="Disordered" evidence="4">
    <location>
        <begin position="1"/>
        <end position="37"/>
    </location>
</feature>
<comment type="caution">
    <text evidence="6">The sequence shown here is derived from an EMBL/GenBank/DDBJ whole genome shotgun (WGS) entry which is preliminary data.</text>
</comment>
<feature type="compositionally biased region" description="Basic and acidic residues" evidence="4">
    <location>
        <begin position="1"/>
        <end position="27"/>
    </location>
</feature>
<dbReference type="PROSITE" id="PS50912">
    <property type="entry name" value="EAR"/>
    <property type="match status" value="3"/>
</dbReference>
<evidence type="ECO:0000256" key="2">
    <source>
        <dbReference type="ARBA" id="ARBA00022737"/>
    </source>
</evidence>
<feature type="domain" description="Calx-beta" evidence="5">
    <location>
        <begin position="226"/>
        <end position="328"/>
    </location>
</feature>
<proteinExistence type="predicted"/>
<dbReference type="Pfam" id="PF03160">
    <property type="entry name" value="Calx-beta"/>
    <property type="match status" value="3"/>
</dbReference>
<dbReference type="GO" id="GO:0005737">
    <property type="term" value="C:cytoplasm"/>
    <property type="evidence" value="ECO:0007669"/>
    <property type="project" value="TreeGrafter"/>
</dbReference>
<dbReference type="GO" id="GO:0001965">
    <property type="term" value="F:G-protein alpha-subunit binding"/>
    <property type="evidence" value="ECO:0007669"/>
    <property type="project" value="TreeGrafter"/>
</dbReference>
<dbReference type="SUPFAM" id="SSF141072">
    <property type="entry name" value="CalX-like"/>
    <property type="match status" value="4"/>
</dbReference>
<accession>A0A2G8KGU9</accession>
<evidence type="ECO:0000313" key="7">
    <source>
        <dbReference type="Proteomes" id="UP000230750"/>
    </source>
</evidence>
<dbReference type="AlphaFoldDB" id="A0A2G8KGU9"/>